<evidence type="ECO:0000313" key="2">
    <source>
        <dbReference type="EMBL" id="KAK0520888.1"/>
    </source>
</evidence>
<feature type="region of interest" description="Disordered" evidence="1">
    <location>
        <begin position="24"/>
        <end position="64"/>
    </location>
</feature>
<proteinExistence type="predicted"/>
<feature type="compositionally biased region" description="Low complexity" evidence="1">
    <location>
        <begin position="31"/>
        <end position="43"/>
    </location>
</feature>
<sequence>MYARDADLDATAELLRRLVVRAGRDGRSGRTHSTSSTAHTDGSAGTGGSDTADHHATIAQHQNTYRQQLNQHLLLKAQVAQLPSGQTPAERIKWGVAKTKMFEAGEKSKAAFEEAADALRAMGAHVPGTSQRH</sequence>
<comment type="caution">
    <text evidence="2">The sequence shown here is derived from an EMBL/GenBank/DDBJ whole genome shotgun (WGS) entry which is preliminary data.</text>
</comment>
<dbReference type="Proteomes" id="UP001176521">
    <property type="component" value="Unassembled WGS sequence"/>
</dbReference>
<keyword evidence="3" id="KW-1185">Reference proteome</keyword>
<evidence type="ECO:0000313" key="3">
    <source>
        <dbReference type="Proteomes" id="UP001176521"/>
    </source>
</evidence>
<dbReference type="AlphaFoldDB" id="A0AAN6JMW5"/>
<name>A0AAN6JMW5_9BASI</name>
<protein>
    <submittedName>
        <fullName evidence="2">Uncharacterized protein</fullName>
    </submittedName>
</protein>
<reference evidence="2" key="1">
    <citation type="journal article" date="2023" name="PhytoFront">
        <title>Draft Genome Resources of Seven Strains of Tilletia horrida, Causal Agent of Kernel Smut of Rice.</title>
        <authorList>
            <person name="Khanal S."/>
            <person name="Antony Babu S."/>
            <person name="Zhou X.G."/>
        </authorList>
    </citation>
    <scope>NUCLEOTIDE SEQUENCE</scope>
    <source>
        <strain evidence="2">TX3</strain>
    </source>
</reference>
<gene>
    <name evidence="2" type="ORF">OC842_006963</name>
</gene>
<evidence type="ECO:0000256" key="1">
    <source>
        <dbReference type="SAM" id="MobiDB-lite"/>
    </source>
</evidence>
<organism evidence="2 3">
    <name type="scientific">Tilletia horrida</name>
    <dbReference type="NCBI Taxonomy" id="155126"/>
    <lineage>
        <taxon>Eukaryota</taxon>
        <taxon>Fungi</taxon>
        <taxon>Dikarya</taxon>
        <taxon>Basidiomycota</taxon>
        <taxon>Ustilaginomycotina</taxon>
        <taxon>Exobasidiomycetes</taxon>
        <taxon>Tilletiales</taxon>
        <taxon>Tilletiaceae</taxon>
        <taxon>Tilletia</taxon>
    </lineage>
</organism>
<accession>A0AAN6JMW5</accession>
<dbReference type="EMBL" id="JAPDMQ010000734">
    <property type="protein sequence ID" value="KAK0520888.1"/>
    <property type="molecule type" value="Genomic_DNA"/>
</dbReference>